<accession>K2NN66</accession>
<organism evidence="1 2">
    <name type="scientific">Nitratireductor indicus C115</name>
    <dbReference type="NCBI Taxonomy" id="1231190"/>
    <lineage>
        <taxon>Bacteria</taxon>
        <taxon>Pseudomonadati</taxon>
        <taxon>Pseudomonadota</taxon>
        <taxon>Alphaproteobacteria</taxon>
        <taxon>Hyphomicrobiales</taxon>
        <taxon>Phyllobacteriaceae</taxon>
        <taxon>Nitratireductor</taxon>
    </lineage>
</organism>
<gene>
    <name evidence="1" type="ORF">NA8A_18277</name>
</gene>
<name>K2NN66_9HYPH</name>
<dbReference type="RefSeq" id="WP_009451858.1">
    <property type="nucleotide sequence ID" value="NZ_AMSI01000014.1"/>
</dbReference>
<proteinExistence type="predicted"/>
<dbReference type="Proteomes" id="UP000007374">
    <property type="component" value="Unassembled WGS sequence"/>
</dbReference>
<dbReference type="STRING" id="721133.SAMN05216176_102638"/>
<comment type="caution">
    <text evidence="1">The sequence shown here is derived from an EMBL/GenBank/DDBJ whole genome shotgun (WGS) entry which is preliminary data.</text>
</comment>
<evidence type="ECO:0000313" key="2">
    <source>
        <dbReference type="Proteomes" id="UP000007374"/>
    </source>
</evidence>
<dbReference type="EMBL" id="AMSI01000014">
    <property type="protein sequence ID" value="EKF40865.1"/>
    <property type="molecule type" value="Genomic_DNA"/>
</dbReference>
<evidence type="ECO:0000313" key="1">
    <source>
        <dbReference type="EMBL" id="EKF40865.1"/>
    </source>
</evidence>
<dbReference type="eggNOG" id="ENOG5031CHA">
    <property type="taxonomic scope" value="Bacteria"/>
</dbReference>
<reference evidence="1 2" key="1">
    <citation type="journal article" date="2012" name="J. Bacteriol.">
        <title>Genome Sequence of Nitratireductor indicus Type Strain C115.</title>
        <authorList>
            <person name="Lai Q."/>
            <person name="Li G."/>
            <person name="Yu Z."/>
            <person name="Shao Z."/>
        </authorList>
    </citation>
    <scope>NUCLEOTIDE SEQUENCE [LARGE SCALE GENOMIC DNA]</scope>
    <source>
        <strain evidence="1 2">C115</strain>
    </source>
</reference>
<sequence length="78" mass="8931">MNPRDFHNALRIVHCLGLTDLQSAGVVDENWGTPEASNRDQIAAFFDDRFTEILRMPDANFDRLCKLIESRQPSRRAA</sequence>
<protein>
    <submittedName>
        <fullName evidence="1">Uncharacterized protein</fullName>
    </submittedName>
</protein>
<keyword evidence="2" id="KW-1185">Reference proteome</keyword>
<dbReference type="OrthoDB" id="8117414at2"/>
<dbReference type="PATRIC" id="fig|1231190.3.peg.3775"/>
<dbReference type="AlphaFoldDB" id="K2NN66"/>